<evidence type="ECO:0000256" key="5">
    <source>
        <dbReference type="ARBA" id="ARBA00022840"/>
    </source>
</evidence>
<feature type="transmembrane region" description="Helical" evidence="8">
    <location>
        <begin position="18"/>
        <end position="35"/>
    </location>
</feature>
<dbReference type="Gene3D" id="3.40.50.300">
    <property type="entry name" value="P-loop containing nucleotide triphosphate hydrolases"/>
    <property type="match status" value="1"/>
</dbReference>
<comment type="subcellular location">
    <subcellularLocation>
        <location evidence="1">Membrane</location>
        <topology evidence="1">Multi-pass membrane protein</topology>
    </subcellularLocation>
</comment>
<keyword evidence="7 8" id="KW-0472">Membrane</keyword>
<evidence type="ECO:0000256" key="1">
    <source>
        <dbReference type="ARBA" id="ARBA00004141"/>
    </source>
</evidence>
<keyword evidence="11" id="KW-1185">Reference proteome</keyword>
<feature type="transmembrane region" description="Helical" evidence="8">
    <location>
        <begin position="67"/>
        <end position="85"/>
    </location>
</feature>
<proteinExistence type="predicted"/>
<dbReference type="SUPFAM" id="SSF52540">
    <property type="entry name" value="P-loop containing nucleoside triphosphate hydrolases"/>
    <property type="match status" value="1"/>
</dbReference>
<sequence length="447" mass="50335">MFESGTTILSINQTFNDIFSTCNNILMIFGCWFLFKKCGVKRIWALIPFAREYHMALCADKEKEGRVFAVTTFFYYLIMLTLIVIDGPEEVELLLLIPLIALYVTNVIYTIRIYLGLIKMFGLKKKWIIPLIIFDGPVLILWGVVPKYVPEKKVVQVAKNGAKELGKNIMAASEGLTVNITERTVIDFFRKKTLLKDIHMAIPRGHMVLLLGGSGAGKTTLLNAVTGYEKADASVMLDDNDVYKDYQKMKYDIGFVPQQDLMRGNDTVEMTLTDAALMRLSADASIMERENRIANMLDQFGLTAVRNSLVEKLSGGQRKRLSIAMEFISNPSLFILDEPDSGLDGVVARSLFEKLREIADEGKIVLVITHTPDRVIDLFDDVIVLAKDATRTGRLAWYGPVKEAYEFFGKNSMEEILLSINQKDEGGEGKADEFVEKYADRIKEKVG</sequence>
<dbReference type="PANTHER" id="PTHR48041">
    <property type="entry name" value="ABC TRANSPORTER G FAMILY MEMBER 28"/>
    <property type="match status" value="1"/>
</dbReference>
<keyword evidence="6 8" id="KW-1133">Transmembrane helix</keyword>
<dbReference type="PANTHER" id="PTHR48041:SF139">
    <property type="entry name" value="PROTEIN SCARLET"/>
    <property type="match status" value="1"/>
</dbReference>
<evidence type="ECO:0000256" key="8">
    <source>
        <dbReference type="SAM" id="Phobius"/>
    </source>
</evidence>
<dbReference type="OrthoDB" id="151099at2"/>
<keyword evidence="2" id="KW-0813">Transport</keyword>
<accession>A0A1I5RZB8</accession>
<dbReference type="GO" id="GO:0042626">
    <property type="term" value="F:ATPase-coupled transmembrane transporter activity"/>
    <property type="evidence" value="ECO:0007669"/>
    <property type="project" value="TreeGrafter"/>
</dbReference>
<evidence type="ECO:0000259" key="9">
    <source>
        <dbReference type="PROSITE" id="PS50893"/>
    </source>
</evidence>
<feature type="domain" description="ABC transporter" evidence="9">
    <location>
        <begin position="180"/>
        <end position="412"/>
    </location>
</feature>
<dbReference type="InterPro" id="IPR017871">
    <property type="entry name" value="ABC_transporter-like_CS"/>
</dbReference>
<dbReference type="PROSITE" id="PS50893">
    <property type="entry name" value="ABC_TRANSPORTER_2"/>
    <property type="match status" value="1"/>
</dbReference>
<feature type="transmembrane region" description="Helical" evidence="8">
    <location>
        <begin position="91"/>
        <end position="115"/>
    </location>
</feature>
<evidence type="ECO:0000256" key="2">
    <source>
        <dbReference type="ARBA" id="ARBA00022448"/>
    </source>
</evidence>
<keyword evidence="5" id="KW-0067">ATP-binding</keyword>
<dbReference type="InterPro" id="IPR003439">
    <property type="entry name" value="ABC_transporter-like_ATP-bd"/>
</dbReference>
<dbReference type="Proteomes" id="UP000182624">
    <property type="component" value="Unassembled WGS sequence"/>
</dbReference>
<evidence type="ECO:0000256" key="6">
    <source>
        <dbReference type="ARBA" id="ARBA00022989"/>
    </source>
</evidence>
<dbReference type="PROSITE" id="PS00211">
    <property type="entry name" value="ABC_TRANSPORTER_1"/>
    <property type="match status" value="1"/>
</dbReference>
<feature type="transmembrane region" description="Helical" evidence="8">
    <location>
        <begin position="127"/>
        <end position="145"/>
    </location>
</feature>
<keyword evidence="3 8" id="KW-0812">Transmembrane</keyword>
<protein>
    <submittedName>
        <fullName evidence="10">ABC-type multidrug transport system, ATPase component</fullName>
    </submittedName>
</protein>
<dbReference type="SMART" id="SM00382">
    <property type="entry name" value="AAA"/>
    <property type="match status" value="1"/>
</dbReference>
<dbReference type="GO" id="GO:0016887">
    <property type="term" value="F:ATP hydrolysis activity"/>
    <property type="evidence" value="ECO:0007669"/>
    <property type="project" value="InterPro"/>
</dbReference>
<dbReference type="EMBL" id="FOXO01000005">
    <property type="protein sequence ID" value="SFP63757.1"/>
    <property type="molecule type" value="Genomic_DNA"/>
</dbReference>
<dbReference type="InterPro" id="IPR050352">
    <property type="entry name" value="ABCG_transporters"/>
</dbReference>
<dbReference type="AlphaFoldDB" id="A0A1I5RZB8"/>
<keyword evidence="4" id="KW-0547">Nucleotide-binding</keyword>
<evidence type="ECO:0000313" key="11">
    <source>
        <dbReference type="Proteomes" id="UP000182624"/>
    </source>
</evidence>
<dbReference type="InterPro" id="IPR003593">
    <property type="entry name" value="AAA+_ATPase"/>
</dbReference>
<dbReference type="InterPro" id="IPR027417">
    <property type="entry name" value="P-loop_NTPase"/>
</dbReference>
<dbReference type="GO" id="GO:0005524">
    <property type="term" value="F:ATP binding"/>
    <property type="evidence" value="ECO:0007669"/>
    <property type="project" value="UniProtKB-KW"/>
</dbReference>
<evidence type="ECO:0000256" key="4">
    <source>
        <dbReference type="ARBA" id="ARBA00022741"/>
    </source>
</evidence>
<dbReference type="GO" id="GO:0016020">
    <property type="term" value="C:membrane"/>
    <property type="evidence" value="ECO:0007669"/>
    <property type="project" value="UniProtKB-SubCell"/>
</dbReference>
<evidence type="ECO:0000256" key="3">
    <source>
        <dbReference type="ARBA" id="ARBA00022692"/>
    </source>
</evidence>
<dbReference type="Pfam" id="PF00005">
    <property type="entry name" value="ABC_tran"/>
    <property type="match status" value="1"/>
</dbReference>
<reference evidence="11" key="1">
    <citation type="submission" date="2016-10" db="EMBL/GenBank/DDBJ databases">
        <authorList>
            <person name="Varghese N."/>
            <person name="Submissions S."/>
        </authorList>
    </citation>
    <scope>NUCLEOTIDE SEQUENCE [LARGE SCALE GENOMIC DNA]</scope>
    <source>
        <strain evidence="11">P18</strain>
    </source>
</reference>
<evidence type="ECO:0000256" key="7">
    <source>
        <dbReference type="ARBA" id="ARBA00023136"/>
    </source>
</evidence>
<organism evidence="10 11">
    <name type="scientific">Butyrivibrio proteoclasticus</name>
    <dbReference type="NCBI Taxonomy" id="43305"/>
    <lineage>
        <taxon>Bacteria</taxon>
        <taxon>Bacillati</taxon>
        <taxon>Bacillota</taxon>
        <taxon>Clostridia</taxon>
        <taxon>Lachnospirales</taxon>
        <taxon>Lachnospiraceae</taxon>
        <taxon>Butyrivibrio</taxon>
    </lineage>
</organism>
<gene>
    <name evidence="10" type="ORF">SAMN04487928_10538</name>
</gene>
<name>A0A1I5RZB8_9FIRM</name>
<evidence type="ECO:0000313" key="10">
    <source>
        <dbReference type="EMBL" id="SFP63757.1"/>
    </source>
</evidence>